<feature type="transmembrane region" description="Helical" evidence="5">
    <location>
        <begin position="66"/>
        <end position="89"/>
    </location>
</feature>
<dbReference type="OrthoDB" id="9777044at2"/>
<dbReference type="EMBL" id="JALDAW010000016">
    <property type="protein sequence ID" value="MDY5168758.1"/>
    <property type="molecule type" value="Genomic_DNA"/>
</dbReference>
<keyword evidence="5" id="KW-0813">Transport</keyword>
<comment type="caution">
    <text evidence="7">The sequence shown here is derived from an EMBL/GenBank/DDBJ whole genome shotgun (WGS) entry which is preliminary data.</text>
</comment>
<dbReference type="HAMAP" id="MF_00902">
    <property type="entry name" value="TatC"/>
    <property type="match status" value="1"/>
</dbReference>
<sequence>MSSNSKQGTFVEHLDELRKRLTLVIVINLIAMFICYQYIDILIQYLLNLNPGMELIYVGPSELFMVYIKVSLLCAIVLCSPITLYQIWAFVSKGLYSNEKVYMLISLTLGLAFFIIGVIFCYFVVLPITLSYFVRISISDIAAMISIEQFMSFCNQMLLCFGIVFEMPILSFLLSKLGILKPAFFNEKRGFLYVLIFIVAAIITPPDIMSQMLLGIPMCLLLEISMWICRTVDKFNTKKMNAVKAL</sequence>
<dbReference type="Proteomes" id="UP000247612">
    <property type="component" value="Unassembled WGS sequence"/>
</dbReference>
<evidence type="ECO:0000256" key="3">
    <source>
        <dbReference type="ARBA" id="ARBA00022989"/>
    </source>
</evidence>
<comment type="subunit">
    <text evidence="5">Forms a complex with TatA.</text>
</comment>
<comment type="subcellular location">
    <subcellularLocation>
        <location evidence="5">Cell membrane</location>
        <topology evidence="5">Multi-pass membrane protein</topology>
    </subcellularLocation>
    <subcellularLocation>
        <location evidence="1">Membrane</location>
        <topology evidence="1">Multi-pass membrane protein</topology>
    </subcellularLocation>
</comment>
<dbReference type="PANTHER" id="PTHR30371">
    <property type="entry name" value="SEC-INDEPENDENT PROTEIN TRANSLOCASE PROTEIN TATC"/>
    <property type="match status" value="1"/>
</dbReference>
<evidence type="ECO:0000313" key="6">
    <source>
        <dbReference type="EMBL" id="MDY5168758.1"/>
    </source>
</evidence>
<keyword evidence="5" id="KW-0653">Protein transport</keyword>
<feature type="transmembrane region" description="Helical" evidence="5">
    <location>
        <begin position="190"/>
        <end position="206"/>
    </location>
</feature>
<dbReference type="AlphaFoldDB" id="A0A318KHP1"/>
<keyword evidence="5" id="KW-0811">Translocation</keyword>
<dbReference type="PRINTS" id="PR01840">
    <property type="entry name" value="TATCFAMILY"/>
</dbReference>
<reference evidence="6" key="2">
    <citation type="submission" date="2022-03" db="EMBL/GenBank/DDBJ databases">
        <title>First case of bacteraemia caused by Dielma fastidiosa in a patient hospitalised with diverticulitis.</title>
        <authorList>
            <person name="Forman-Ankjaer B."/>
            <person name="Hvid-Jensen F."/>
            <person name="Kobel C.M."/>
            <person name="Greve T."/>
        </authorList>
    </citation>
    <scope>NUCLEOTIDE SEQUENCE</scope>
    <source>
        <strain evidence="6">AUH_DF_2021</strain>
    </source>
</reference>
<proteinExistence type="inferred from homology"/>
<dbReference type="Pfam" id="PF00902">
    <property type="entry name" value="TatC"/>
    <property type="match status" value="1"/>
</dbReference>
<dbReference type="STRING" id="1034346.GCA_000313565_03267"/>
<dbReference type="NCBIfam" id="TIGR00945">
    <property type="entry name" value="tatC"/>
    <property type="match status" value="1"/>
</dbReference>
<dbReference type="GO" id="GO:0065002">
    <property type="term" value="P:intracellular protein transmembrane transport"/>
    <property type="evidence" value="ECO:0007669"/>
    <property type="project" value="TreeGrafter"/>
</dbReference>
<dbReference type="Proteomes" id="UP001276902">
    <property type="component" value="Unassembled WGS sequence"/>
</dbReference>
<evidence type="ECO:0000256" key="1">
    <source>
        <dbReference type="ARBA" id="ARBA00004141"/>
    </source>
</evidence>
<dbReference type="GeneID" id="94442367"/>
<dbReference type="GO" id="GO:0033281">
    <property type="term" value="C:TAT protein transport complex"/>
    <property type="evidence" value="ECO:0007669"/>
    <property type="project" value="UniProtKB-UniRule"/>
</dbReference>
<dbReference type="PANTHER" id="PTHR30371:SF0">
    <property type="entry name" value="SEC-INDEPENDENT PROTEIN TRANSLOCASE PROTEIN TATC, CHLOROPLASTIC-RELATED"/>
    <property type="match status" value="1"/>
</dbReference>
<keyword evidence="8" id="KW-1185">Reference proteome</keyword>
<dbReference type="GO" id="GO:0009977">
    <property type="term" value="F:proton motive force dependent protein transmembrane transporter activity"/>
    <property type="evidence" value="ECO:0007669"/>
    <property type="project" value="TreeGrafter"/>
</dbReference>
<feature type="transmembrane region" description="Helical" evidence="5">
    <location>
        <begin position="212"/>
        <end position="229"/>
    </location>
</feature>
<keyword evidence="2 5" id="KW-0812">Transmembrane</keyword>
<keyword evidence="5" id="KW-1003">Cell membrane</keyword>
<evidence type="ECO:0000256" key="2">
    <source>
        <dbReference type="ARBA" id="ARBA00022692"/>
    </source>
</evidence>
<dbReference type="EMBL" id="QJKH01000011">
    <property type="protein sequence ID" value="PXX77351.1"/>
    <property type="molecule type" value="Genomic_DNA"/>
</dbReference>
<keyword evidence="4 5" id="KW-0472">Membrane</keyword>
<evidence type="ECO:0000256" key="5">
    <source>
        <dbReference type="HAMAP-Rule" id="MF_00902"/>
    </source>
</evidence>
<feature type="transmembrane region" description="Helical" evidence="5">
    <location>
        <begin position="101"/>
        <end position="125"/>
    </location>
</feature>
<dbReference type="GO" id="GO:0043953">
    <property type="term" value="P:protein transport by the Tat complex"/>
    <property type="evidence" value="ECO:0007669"/>
    <property type="project" value="UniProtKB-UniRule"/>
</dbReference>
<dbReference type="InterPro" id="IPR002033">
    <property type="entry name" value="TatC"/>
</dbReference>
<evidence type="ECO:0000313" key="8">
    <source>
        <dbReference type="Proteomes" id="UP000247612"/>
    </source>
</evidence>
<gene>
    <name evidence="5 6" type="primary">tatC</name>
    <name evidence="7" type="ORF">DES51_111103</name>
    <name evidence="6" type="ORF">MQE39_11600</name>
</gene>
<evidence type="ECO:0000256" key="4">
    <source>
        <dbReference type="ARBA" id="ARBA00023136"/>
    </source>
</evidence>
<feature type="transmembrane region" description="Helical" evidence="5">
    <location>
        <begin position="156"/>
        <end position="178"/>
    </location>
</feature>
<protein>
    <recommendedName>
        <fullName evidence="5">Sec-independent protein translocase protein TatC</fullName>
    </recommendedName>
</protein>
<feature type="transmembrane region" description="Helical" evidence="5">
    <location>
        <begin position="21"/>
        <end position="46"/>
    </location>
</feature>
<accession>A0A318KHP1</accession>
<dbReference type="RefSeq" id="WP_022939545.1">
    <property type="nucleotide sequence ID" value="NZ_BAABZA010000003.1"/>
</dbReference>
<comment type="similarity">
    <text evidence="5">Belongs to the TatC family.</text>
</comment>
<organism evidence="7 8">
    <name type="scientific">Dielma fastidiosa</name>
    <dbReference type="NCBI Taxonomy" id="1034346"/>
    <lineage>
        <taxon>Bacteria</taxon>
        <taxon>Bacillati</taxon>
        <taxon>Bacillota</taxon>
        <taxon>Erysipelotrichia</taxon>
        <taxon>Erysipelotrichales</taxon>
        <taxon>Erysipelotrichaceae</taxon>
        <taxon>Dielma</taxon>
    </lineage>
</organism>
<keyword evidence="3 5" id="KW-1133">Transmembrane helix</keyword>
<name>A0A318KHP1_9FIRM</name>
<evidence type="ECO:0000313" key="7">
    <source>
        <dbReference type="EMBL" id="PXX77351.1"/>
    </source>
</evidence>
<comment type="function">
    <text evidence="5">Part of the twin-arginine translocation (Tat) system that transports large folded proteins containing a characteristic twin-arginine motif in their signal peptide across membranes.</text>
</comment>
<reference evidence="7 8" key="1">
    <citation type="submission" date="2018-05" db="EMBL/GenBank/DDBJ databases">
        <title>Genomic Encyclopedia of Type Strains, Phase IV (KMG-IV): sequencing the most valuable type-strain genomes for metagenomic binning, comparative biology and taxonomic classification.</title>
        <authorList>
            <person name="Goeker M."/>
        </authorList>
    </citation>
    <scope>NUCLEOTIDE SEQUENCE [LARGE SCALE GENOMIC DNA]</scope>
    <source>
        <strain evidence="7 8">JC118</strain>
    </source>
</reference>